<protein>
    <recommendedName>
        <fullName evidence="7 8">DNA mismatch repair protein MutS</fullName>
    </recommendedName>
</protein>
<feature type="region of interest" description="Disordered" evidence="11">
    <location>
        <begin position="847"/>
        <end position="891"/>
    </location>
</feature>
<dbReference type="SUPFAM" id="SSF53150">
    <property type="entry name" value="DNA repair protein MutS, domain II"/>
    <property type="match status" value="1"/>
</dbReference>
<organism evidence="13 14">
    <name type="scientific">Halosolutus amylolyticus</name>
    <dbReference type="NCBI Taxonomy" id="2932267"/>
    <lineage>
        <taxon>Archaea</taxon>
        <taxon>Methanobacteriati</taxon>
        <taxon>Methanobacteriota</taxon>
        <taxon>Stenosarchaea group</taxon>
        <taxon>Halobacteria</taxon>
        <taxon>Halobacteriales</taxon>
        <taxon>Natrialbaceae</taxon>
        <taxon>Halosolutus</taxon>
    </lineage>
</organism>
<keyword evidence="3 7" id="KW-0227">DNA damage</keyword>
<evidence type="ECO:0000256" key="1">
    <source>
        <dbReference type="ARBA" id="ARBA00006271"/>
    </source>
</evidence>
<dbReference type="InterPro" id="IPR000432">
    <property type="entry name" value="DNA_mismatch_repair_MutS_C"/>
</dbReference>
<dbReference type="FunFam" id="3.40.50.300:FF:000870">
    <property type="entry name" value="MutS protein homolog 4"/>
    <property type="match status" value="1"/>
</dbReference>
<evidence type="ECO:0000259" key="12">
    <source>
        <dbReference type="PROSITE" id="PS00486"/>
    </source>
</evidence>
<keyword evidence="10" id="KW-0175">Coiled coil</keyword>
<dbReference type="InterPro" id="IPR036678">
    <property type="entry name" value="MutS_con_dom_sf"/>
</dbReference>
<dbReference type="Pfam" id="PF05190">
    <property type="entry name" value="MutS_IV"/>
    <property type="match status" value="1"/>
</dbReference>
<dbReference type="NCBIfam" id="NF003810">
    <property type="entry name" value="PRK05399.1"/>
    <property type="match status" value="1"/>
</dbReference>
<dbReference type="SUPFAM" id="SSF55271">
    <property type="entry name" value="DNA repair protein MutS, domain I"/>
    <property type="match status" value="1"/>
</dbReference>
<dbReference type="Proteomes" id="UP001595898">
    <property type="component" value="Unassembled WGS sequence"/>
</dbReference>
<comment type="caution">
    <text evidence="13">The sequence shown here is derived from an EMBL/GenBank/DDBJ whole genome shotgun (WGS) entry which is preliminary data.</text>
</comment>
<accession>A0ABD5PQW6</accession>
<feature type="compositionally biased region" description="Basic and acidic residues" evidence="11">
    <location>
        <begin position="862"/>
        <end position="881"/>
    </location>
</feature>
<feature type="binding site" evidence="7">
    <location>
        <begin position="640"/>
        <end position="647"/>
    </location>
    <ligand>
        <name>ATP</name>
        <dbReference type="ChEBI" id="CHEBI:30616"/>
    </ligand>
</feature>
<dbReference type="InterPro" id="IPR036187">
    <property type="entry name" value="DNA_mismatch_repair_MutS_sf"/>
</dbReference>
<dbReference type="InterPro" id="IPR007695">
    <property type="entry name" value="DNA_mismatch_repair_MutS-lik_N"/>
</dbReference>
<evidence type="ECO:0000313" key="14">
    <source>
        <dbReference type="Proteomes" id="UP001595898"/>
    </source>
</evidence>
<dbReference type="CDD" id="cd03284">
    <property type="entry name" value="ABC_MutS1"/>
    <property type="match status" value="1"/>
</dbReference>
<dbReference type="InterPro" id="IPR027417">
    <property type="entry name" value="P-loop_NTPase"/>
</dbReference>
<keyword evidence="2 7" id="KW-0547">Nucleotide-binding</keyword>
<comment type="function">
    <text evidence="7">This protein is involved in the repair of mismatches in DNA. It is possible that it carries out the mismatch recognition step. This protein has a weak ATPase activity.</text>
</comment>
<dbReference type="EMBL" id="JBHSFA010000007">
    <property type="protein sequence ID" value="MFC4542863.1"/>
    <property type="molecule type" value="Genomic_DNA"/>
</dbReference>
<dbReference type="InterPro" id="IPR016151">
    <property type="entry name" value="DNA_mismatch_repair_MutS_N"/>
</dbReference>
<proteinExistence type="inferred from homology"/>
<name>A0ABD5PQW6_9EURY</name>
<dbReference type="InterPro" id="IPR017261">
    <property type="entry name" value="DNA_mismatch_repair_MutS/MSH"/>
</dbReference>
<evidence type="ECO:0000256" key="3">
    <source>
        <dbReference type="ARBA" id="ARBA00022763"/>
    </source>
</evidence>
<dbReference type="InterPro" id="IPR007696">
    <property type="entry name" value="DNA_mismatch_repair_MutS_core"/>
</dbReference>
<gene>
    <name evidence="7 13" type="primary">mutS</name>
    <name evidence="13" type="ORF">ACFO5R_13115</name>
</gene>
<evidence type="ECO:0000256" key="7">
    <source>
        <dbReference type="HAMAP-Rule" id="MF_00096"/>
    </source>
</evidence>
<keyword evidence="6 7" id="KW-0234">DNA repair</keyword>
<dbReference type="NCBIfam" id="TIGR01070">
    <property type="entry name" value="mutS1"/>
    <property type="match status" value="1"/>
</dbReference>
<dbReference type="SUPFAM" id="SSF52540">
    <property type="entry name" value="P-loop containing nucleoside triphosphate hydrolases"/>
    <property type="match status" value="1"/>
</dbReference>
<dbReference type="Gene3D" id="3.40.1170.10">
    <property type="entry name" value="DNA repair protein MutS, domain I"/>
    <property type="match status" value="1"/>
</dbReference>
<dbReference type="GO" id="GO:0006298">
    <property type="term" value="P:mismatch repair"/>
    <property type="evidence" value="ECO:0007669"/>
    <property type="project" value="UniProtKB-UniRule"/>
</dbReference>
<dbReference type="RefSeq" id="WP_250140449.1">
    <property type="nucleotide sequence ID" value="NZ_JALIQP010000002.1"/>
</dbReference>
<dbReference type="PANTHER" id="PTHR11361:SF34">
    <property type="entry name" value="DNA MISMATCH REPAIR PROTEIN MSH1, MITOCHONDRIAL"/>
    <property type="match status" value="1"/>
</dbReference>
<dbReference type="Pfam" id="PF05188">
    <property type="entry name" value="MutS_II"/>
    <property type="match status" value="1"/>
</dbReference>
<dbReference type="Pfam" id="PF05192">
    <property type="entry name" value="MutS_III"/>
    <property type="match status" value="1"/>
</dbReference>
<dbReference type="GO" id="GO:0003684">
    <property type="term" value="F:damaged DNA binding"/>
    <property type="evidence" value="ECO:0007669"/>
    <property type="project" value="UniProtKB-UniRule"/>
</dbReference>
<dbReference type="InterPro" id="IPR005748">
    <property type="entry name" value="DNA_mismatch_repair_MutS"/>
</dbReference>
<evidence type="ECO:0000256" key="10">
    <source>
        <dbReference type="SAM" id="Coils"/>
    </source>
</evidence>
<evidence type="ECO:0000256" key="2">
    <source>
        <dbReference type="ARBA" id="ARBA00022741"/>
    </source>
</evidence>
<feature type="domain" description="DNA mismatch repair proteins mutS family" evidence="12">
    <location>
        <begin position="714"/>
        <end position="730"/>
    </location>
</feature>
<dbReference type="Pfam" id="PF00488">
    <property type="entry name" value="MutS_V"/>
    <property type="match status" value="1"/>
</dbReference>
<reference evidence="13 14" key="1">
    <citation type="journal article" date="2019" name="Int. J. Syst. Evol. Microbiol.">
        <title>The Global Catalogue of Microorganisms (GCM) 10K type strain sequencing project: providing services to taxonomists for standard genome sequencing and annotation.</title>
        <authorList>
            <consortium name="The Broad Institute Genomics Platform"/>
            <consortium name="The Broad Institute Genome Sequencing Center for Infectious Disease"/>
            <person name="Wu L."/>
            <person name="Ma J."/>
        </authorList>
    </citation>
    <scope>NUCLEOTIDE SEQUENCE [LARGE SCALE GENOMIC DNA]</scope>
    <source>
        <strain evidence="13 14">WLHS5</strain>
    </source>
</reference>
<dbReference type="SUPFAM" id="SSF48334">
    <property type="entry name" value="DNA repair protein MutS, domain III"/>
    <property type="match status" value="1"/>
</dbReference>
<dbReference type="Gene3D" id="3.40.50.300">
    <property type="entry name" value="P-loop containing nucleotide triphosphate hydrolases"/>
    <property type="match status" value="1"/>
</dbReference>
<dbReference type="PIRSF" id="PIRSF037677">
    <property type="entry name" value="DNA_mis_repair_Msh6"/>
    <property type="match status" value="1"/>
</dbReference>
<evidence type="ECO:0000256" key="5">
    <source>
        <dbReference type="ARBA" id="ARBA00023125"/>
    </source>
</evidence>
<dbReference type="PROSITE" id="PS00486">
    <property type="entry name" value="DNA_MISMATCH_REPAIR_2"/>
    <property type="match status" value="1"/>
</dbReference>
<dbReference type="PANTHER" id="PTHR11361">
    <property type="entry name" value="DNA MISMATCH REPAIR PROTEIN MUTS FAMILY MEMBER"/>
    <property type="match status" value="1"/>
</dbReference>
<keyword evidence="4 7" id="KW-0067">ATP-binding</keyword>
<dbReference type="AlphaFoldDB" id="A0ABD5PQW6"/>
<keyword evidence="5 7" id="KW-0238">DNA-binding</keyword>
<dbReference type="Gene3D" id="3.30.420.110">
    <property type="entry name" value="MutS, connector domain"/>
    <property type="match status" value="1"/>
</dbReference>
<dbReference type="SMART" id="SM00534">
    <property type="entry name" value="MUTSac"/>
    <property type="match status" value="1"/>
</dbReference>
<sequence length="924" mass="100670">MTEATGIVGEFLSLKEGTDADVLAMQCGDFYEFFAEDAEIVADELDLKVSQKSSHGSSYPMAGVPIDDLTPYLKALVERGYRVAVADQYETESGHAREIVRVVTPGTLLETTDTDAQYLAAVVDAERLSSNGRGRGRSDEAGYGLAFADVTTGRFLVAEADDADAALTELYRFDPVEVLPGPAVRSADDLLTEIRERVDATLTLHETEAFAPKRAAHATREQFGRETVDRLSVGEATIAAAGAILSYVEETGAGVLASMTRIQGHHGDDHVTLDATTQRNLELTETMQGDSDGSLFATIDHTETSAGRRLLKEWLCRPRRSLETLERRQASVAALSSAALARDELQETLGAAADLERLASKATHGSADARDLQSVGETLAVLPAIAEIIASTPGLADSPLSEIVDQPDREVADELRATIEEAIVDDPPSTVTQGELFQRGYDDDLDAVIERHEDVREWLDGLAEREKRQHGLSHVTVDRNKTDGYYIQVGKSAADGVPDHYEEIKTLKNSKRFTTDELEDKEREILRLEERRGDLEYDLFEELRETVADRAELLQDVGRTLATIDVLASLATHAAENHWVEPDLHRGDRLEIEQGRHPVVEQTTEFVPNDVRLGPAATAASRERASGRTDQDRGFLVVTGPNMSGKSTYMRQVAAIVLLAQIGSFVPAKDAEIGLVDGIFTRVGALDELAQGRSTFMVEMSELSNILHAATEDSLVILDEVGRGTATYDGISIAWAATEYLHNEVQAKTLFATHYHELTGLAEKLPRVANVHVAADERDGDVTFLRTVRDGPTDRSYGIHVADLAGVPDPVVDRARDVLDRLREEKAIEAKGGGSNEPVQTVFDVSSGQFRGPANADGGEPSETRRSAEDRRSSGSERPADEPGDAIDPETAAVLEDIESIDVNTTPPVELIAKVQEWQEHLED</sequence>
<dbReference type="SMART" id="SM00533">
    <property type="entry name" value="MUTSd"/>
    <property type="match status" value="1"/>
</dbReference>
<dbReference type="Gene3D" id="1.10.1420.10">
    <property type="match status" value="2"/>
</dbReference>
<dbReference type="InterPro" id="IPR045076">
    <property type="entry name" value="MutS"/>
</dbReference>
<comment type="similarity">
    <text evidence="1 7 9">Belongs to the DNA mismatch repair MutS family.</text>
</comment>
<evidence type="ECO:0000256" key="11">
    <source>
        <dbReference type="SAM" id="MobiDB-lite"/>
    </source>
</evidence>
<evidence type="ECO:0000256" key="4">
    <source>
        <dbReference type="ARBA" id="ARBA00022840"/>
    </source>
</evidence>
<evidence type="ECO:0000313" key="13">
    <source>
        <dbReference type="EMBL" id="MFC4542863.1"/>
    </source>
</evidence>
<evidence type="ECO:0000256" key="8">
    <source>
        <dbReference type="NCBIfam" id="TIGR01070"/>
    </source>
</evidence>
<evidence type="ECO:0000256" key="9">
    <source>
        <dbReference type="RuleBase" id="RU003756"/>
    </source>
</evidence>
<dbReference type="Pfam" id="PF01624">
    <property type="entry name" value="MutS_I"/>
    <property type="match status" value="1"/>
</dbReference>
<dbReference type="HAMAP" id="MF_00096">
    <property type="entry name" value="MutS"/>
    <property type="match status" value="1"/>
</dbReference>
<evidence type="ECO:0000256" key="6">
    <source>
        <dbReference type="ARBA" id="ARBA00023204"/>
    </source>
</evidence>
<dbReference type="InterPro" id="IPR007861">
    <property type="entry name" value="DNA_mismatch_repair_MutS_clamp"/>
</dbReference>
<dbReference type="GO" id="GO:0005524">
    <property type="term" value="F:ATP binding"/>
    <property type="evidence" value="ECO:0007669"/>
    <property type="project" value="UniProtKB-UniRule"/>
</dbReference>
<keyword evidence="14" id="KW-1185">Reference proteome</keyword>
<feature type="coiled-coil region" evidence="10">
    <location>
        <begin position="504"/>
        <end position="538"/>
    </location>
</feature>
<dbReference type="InterPro" id="IPR007860">
    <property type="entry name" value="DNA_mmatch_repair_MutS_con_dom"/>
</dbReference>